<dbReference type="SMART" id="SM00388">
    <property type="entry name" value="HisKA"/>
    <property type="match status" value="1"/>
</dbReference>
<dbReference type="Pfam" id="PF02518">
    <property type="entry name" value="HATPase_c"/>
    <property type="match status" value="1"/>
</dbReference>
<dbReference type="InterPro" id="IPR003660">
    <property type="entry name" value="HAMP_dom"/>
</dbReference>
<dbReference type="PROSITE" id="PS50109">
    <property type="entry name" value="HIS_KIN"/>
    <property type="match status" value="1"/>
</dbReference>
<dbReference type="SUPFAM" id="SSF47384">
    <property type="entry name" value="Homodimeric domain of signal transducing histidine kinase"/>
    <property type="match status" value="1"/>
</dbReference>
<dbReference type="InterPro" id="IPR004358">
    <property type="entry name" value="Sig_transdc_His_kin-like_C"/>
</dbReference>
<dbReference type="CDD" id="cd00082">
    <property type="entry name" value="HisKA"/>
    <property type="match status" value="1"/>
</dbReference>
<keyword evidence="10 11" id="KW-0472">Membrane</keyword>
<evidence type="ECO:0000256" key="5">
    <source>
        <dbReference type="ARBA" id="ARBA00022679"/>
    </source>
</evidence>
<evidence type="ECO:0000313" key="14">
    <source>
        <dbReference type="EMBL" id="TPG53097.1"/>
    </source>
</evidence>
<dbReference type="Gene3D" id="3.30.565.10">
    <property type="entry name" value="Histidine kinase-like ATPase, C-terminal domain"/>
    <property type="match status" value="1"/>
</dbReference>
<dbReference type="Pfam" id="PF00512">
    <property type="entry name" value="HisKA"/>
    <property type="match status" value="1"/>
</dbReference>
<dbReference type="EMBL" id="RCZC01000003">
    <property type="protein sequence ID" value="TPG53097.1"/>
    <property type="molecule type" value="Genomic_DNA"/>
</dbReference>
<feature type="transmembrane region" description="Helical" evidence="11">
    <location>
        <begin position="149"/>
        <end position="168"/>
    </location>
</feature>
<evidence type="ECO:0000259" key="13">
    <source>
        <dbReference type="PROSITE" id="PS50885"/>
    </source>
</evidence>
<dbReference type="PANTHER" id="PTHR45436">
    <property type="entry name" value="SENSOR HISTIDINE KINASE YKOH"/>
    <property type="match status" value="1"/>
</dbReference>
<protein>
    <recommendedName>
        <fullName evidence="3">histidine kinase</fullName>
        <ecNumber evidence="3">2.7.13.3</ecNumber>
    </recommendedName>
</protein>
<proteinExistence type="predicted"/>
<dbReference type="EC" id="2.7.13.3" evidence="3"/>
<evidence type="ECO:0000256" key="2">
    <source>
        <dbReference type="ARBA" id="ARBA00004141"/>
    </source>
</evidence>
<keyword evidence="6 11" id="KW-0812">Transmembrane</keyword>
<dbReference type="InterPro" id="IPR005467">
    <property type="entry name" value="His_kinase_dom"/>
</dbReference>
<keyword evidence="15" id="KW-1185">Reference proteome</keyword>
<comment type="caution">
    <text evidence="14">The sequence shown here is derived from an EMBL/GenBank/DDBJ whole genome shotgun (WGS) entry which is preliminary data.</text>
</comment>
<dbReference type="SUPFAM" id="SSF55874">
    <property type="entry name" value="ATPase domain of HSP90 chaperone/DNA topoisomerase II/histidine kinase"/>
    <property type="match status" value="1"/>
</dbReference>
<keyword evidence="8 11" id="KW-1133">Transmembrane helix</keyword>
<keyword evidence="7 14" id="KW-0418">Kinase</keyword>
<evidence type="ECO:0000256" key="1">
    <source>
        <dbReference type="ARBA" id="ARBA00000085"/>
    </source>
</evidence>
<dbReference type="PROSITE" id="PS50885">
    <property type="entry name" value="HAMP"/>
    <property type="match status" value="1"/>
</dbReference>
<feature type="domain" description="Histidine kinase" evidence="12">
    <location>
        <begin position="230"/>
        <end position="433"/>
    </location>
</feature>
<dbReference type="GO" id="GO:0000155">
    <property type="term" value="F:phosphorelay sensor kinase activity"/>
    <property type="evidence" value="ECO:0007669"/>
    <property type="project" value="InterPro"/>
</dbReference>
<evidence type="ECO:0000256" key="11">
    <source>
        <dbReference type="SAM" id="Phobius"/>
    </source>
</evidence>
<evidence type="ECO:0000256" key="9">
    <source>
        <dbReference type="ARBA" id="ARBA00023012"/>
    </source>
</evidence>
<dbReference type="PRINTS" id="PR00344">
    <property type="entry name" value="BCTRLSENSOR"/>
</dbReference>
<evidence type="ECO:0000259" key="12">
    <source>
        <dbReference type="PROSITE" id="PS50109"/>
    </source>
</evidence>
<feature type="domain" description="HAMP" evidence="13">
    <location>
        <begin position="169"/>
        <end position="222"/>
    </location>
</feature>
<evidence type="ECO:0000256" key="8">
    <source>
        <dbReference type="ARBA" id="ARBA00022989"/>
    </source>
</evidence>
<dbReference type="CDD" id="cd00075">
    <property type="entry name" value="HATPase"/>
    <property type="match status" value="1"/>
</dbReference>
<gene>
    <name evidence="14" type="ORF">EAH76_13940</name>
</gene>
<sequence length="438" mass="46137">MRAPRSLLGQFVVLHIAVALIATLTLLWSATALLHQTADRFQRTLLVRQAQVVAEVHARGASTIAAIPLINGMAVATFGSDRRIDHSSGPARRAILAAAPLDSRAHFFRRGAVEGYSLPTRGGWIVVSQDDTDPEVVTDDIVRTFLKRFALLTLPIAALVPLIGVLLARRLTLRMRAVSAIAATIGPQSFETRLPRGVLPTEAEPLAEATNAALDRLVAALHIQSAFAADVSHELRTPLAAIRLRADAVVDAGMRADLMASVDRAARVIGQLLALAELEQPHVVAAGPIDLAALAESVVADRAPGIVAGGRTIALETADDPAPAHGYPDAMILALENLVDNAAKYTPVGTTILVRVGPGARLSVIDDGVGVPEAQLARLKERFWRGADRGVEGSGIGLSLVDRIARAHGGALTIARGPNGRGLMFAILLPDARDTPVP</sequence>
<accession>A0A502FU05</accession>
<comment type="catalytic activity">
    <reaction evidence="1">
        <text>ATP + protein L-histidine = ADP + protein N-phospho-L-histidine.</text>
        <dbReference type="EC" id="2.7.13.3"/>
    </reaction>
</comment>
<evidence type="ECO:0000256" key="10">
    <source>
        <dbReference type="ARBA" id="ARBA00023136"/>
    </source>
</evidence>
<dbReference type="InterPro" id="IPR050428">
    <property type="entry name" value="TCS_sensor_his_kinase"/>
</dbReference>
<dbReference type="InterPro" id="IPR003661">
    <property type="entry name" value="HisK_dim/P_dom"/>
</dbReference>
<dbReference type="InterPro" id="IPR036890">
    <property type="entry name" value="HATPase_C_sf"/>
</dbReference>
<comment type="subcellular location">
    <subcellularLocation>
        <location evidence="2">Membrane</location>
        <topology evidence="2">Multi-pass membrane protein</topology>
    </subcellularLocation>
</comment>
<dbReference type="InterPro" id="IPR036097">
    <property type="entry name" value="HisK_dim/P_sf"/>
</dbReference>
<evidence type="ECO:0000256" key="3">
    <source>
        <dbReference type="ARBA" id="ARBA00012438"/>
    </source>
</evidence>
<dbReference type="GO" id="GO:0005886">
    <property type="term" value="C:plasma membrane"/>
    <property type="evidence" value="ECO:0007669"/>
    <property type="project" value="TreeGrafter"/>
</dbReference>
<evidence type="ECO:0000256" key="7">
    <source>
        <dbReference type="ARBA" id="ARBA00022777"/>
    </source>
</evidence>
<dbReference type="Gene3D" id="1.10.287.130">
    <property type="match status" value="1"/>
</dbReference>
<dbReference type="AlphaFoldDB" id="A0A502FU05"/>
<dbReference type="Proteomes" id="UP000319931">
    <property type="component" value="Unassembled WGS sequence"/>
</dbReference>
<keyword evidence="5" id="KW-0808">Transferase</keyword>
<keyword evidence="9" id="KW-0902">Two-component regulatory system</keyword>
<evidence type="ECO:0000256" key="4">
    <source>
        <dbReference type="ARBA" id="ARBA00022553"/>
    </source>
</evidence>
<reference evidence="14 15" key="1">
    <citation type="journal article" date="2019" name="Environ. Microbiol.">
        <title>Species interactions and distinct microbial communities in high Arctic permafrost affected cryosols are associated with the CH4 and CO2 gas fluxes.</title>
        <authorList>
            <person name="Altshuler I."/>
            <person name="Hamel J."/>
            <person name="Turney S."/>
            <person name="Magnuson E."/>
            <person name="Levesque R."/>
            <person name="Greer C."/>
            <person name="Whyte L.G."/>
        </authorList>
    </citation>
    <scope>NUCLEOTIDE SEQUENCE [LARGE SCALE GENOMIC DNA]</scope>
    <source>
        <strain evidence="14 15">E6.1</strain>
    </source>
</reference>
<keyword evidence="4" id="KW-0597">Phosphoprotein</keyword>
<evidence type="ECO:0000256" key="6">
    <source>
        <dbReference type="ARBA" id="ARBA00022692"/>
    </source>
</evidence>
<feature type="transmembrane region" description="Helical" evidence="11">
    <location>
        <begin position="12"/>
        <end position="34"/>
    </location>
</feature>
<name>A0A502FU05_9SPHN</name>
<dbReference type="OrthoDB" id="9809329at2"/>
<organism evidence="14 15">
    <name type="scientific">Sphingomonas glacialis</name>
    <dbReference type="NCBI Taxonomy" id="658225"/>
    <lineage>
        <taxon>Bacteria</taxon>
        <taxon>Pseudomonadati</taxon>
        <taxon>Pseudomonadota</taxon>
        <taxon>Alphaproteobacteria</taxon>
        <taxon>Sphingomonadales</taxon>
        <taxon>Sphingomonadaceae</taxon>
        <taxon>Sphingomonas</taxon>
    </lineage>
</organism>
<dbReference type="SMART" id="SM00387">
    <property type="entry name" value="HATPase_c"/>
    <property type="match status" value="1"/>
</dbReference>
<dbReference type="PANTHER" id="PTHR45436:SF15">
    <property type="entry name" value="SENSOR HISTIDINE KINASE CUSS"/>
    <property type="match status" value="1"/>
</dbReference>
<dbReference type="InterPro" id="IPR003594">
    <property type="entry name" value="HATPase_dom"/>
</dbReference>
<evidence type="ECO:0000313" key="15">
    <source>
        <dbReference type="Proteomes" id="UP000319931"/>
    </source>
</evidence>